<dbReference type="SUPFAM" id="SSF53448">
    <property type="entry name" value="Nucleotide-diphospho-sugar transferases"/>
    <property type="match status" value="1"/>
</dbReference>
<evidence type="ECO:0000256" key="1">
    <source>
        <dbReference type="ARBA" id="ARBA00038494"/>
    </source>
</evidence>
<gene>
    <name evidence="3" type="ORF">ENS29_11165</name>
</gene>
<evidence type="ECO:0000259" key="2">
    <source>
        <dbReference type="Pfam" id="PF00535"/>
    </source>
</evidence>
<keyword evidence="3" id="KW-0808">Transferase</keyword>
<dbReference type="Pfam" id="PF00535">
    <property type="entry name" value="Glycos_transf_2"/>
    <property type="match status" value="1"/>
</dbReference>
<comment type="similarity">
    <text evidence="1">Belongs to the glycosyltransferase 2 family. WaaE/KdtX subfamily.</text>
</comment>
<protein>
    <submittedName>
        <fullName evidence="3">Glycosyltransferase family 2 protein</fullName>
    </submittedName>
</protein>
<sequence length="256" mass="28858">MPTLSIAVIACNEADRIAGLIESCRFADEILVVDSGSADGTQSLCRRLGARMIEHPWMGYAAQKQIALEACTSEWILSLDADERVSAELAQEIVETLSRVEADINGFSMPRLSRYLGRWIRHGGWYPDRKIRLVRAGKGRWMGDGLHETLVVDGRVTPLRHPLYHLVYRNISDQLATIDRFSTVHADLSKARKSGHVWLGVMHAIVKWFECYIYKFGFLDGTAGLVIAMNSAWYVFLKHAKAWEKGLSDETHRSAL</sequence>
<dbReference type="Gene3D" id="3.90.550.10">
    <property type="entry name" value="Spore Coat Polysaccharide Biosynthesis Protein SpsA, Chain A"/>
    <property type="match status" value="1"/>
</dbReference>
<dbReference type="PANTHER" id="PTHR43630">
    <property type="entry name" value="POLY-BETA-1,6-N-ACETYL-D-GLUCOSAMINE SYNTHASE"/>
    <property type="match status" value="1"/>
</dbReference>
<dbReference type="GO" id="GO:0016740">
    <property type="term" value="F:transferase activity"/>
    <property type="evidence" value="ECO:0007669"/>
    <property type="project" value="UniProtKB-KW"/>
</dbReference>
<dbReference type="EMBL" id="DSUH01000256">
    <property type="protein sequence ID" value="HGU33402.1"/>
    <property type="molecule type" value="Genomic_DNA"/>
</dbReference>
<dbReference type="InterPro" id="IPR029044">
    <property type="entry name" value="Nucleotide-diphossugar_trans"/>
</dbReference>
<dbReference type="AlphaFoldDB" id="A0A7C4RT02"/>
<dbReference type="PANTHER" id="PTHR43630:SF2">
    <property type="entry name" value="GLYCOSYLTRANSFERASE"/>
    <property type="match status" value="1"/>
</dbReference>
<accession>A0A7C4RT02</accession>
<evidence type="ECO:0000313" key="3">
    <source>
        <dbReference type="EMBL" id="HGU33402.1"/>
    </source>
</evidence>
<organism evidence="3">
    <name type="scientific">Desulfatirhabdium butyrativorans</name>
    <dbReference type="NCBI Taxonomy" id="340467"/>
    <lineage>
        <taxon>Bacteria</taxon>
        <taxon>Pseudomonadati</taxon>
        <taxon>Thermodesulfobacteriota</taxon>
        <taxon>Desulfobacteria</taxon>
        <taxon>Desulfobacterales</taxon>
        <taxon>Desulfatirhabdiaceae</taxon>
        <taxon>Desulfatirhabdium</taxon>
    </lineage>
</organism>
<feature type="domain" description="Glycosyltransferase 2-like" evidence="2">
    <location>
        <begin position="5"/>
        <end position="128"/>
    </location>
</feature>
<name>A0A7C4RT02_9BACT</name>
<proteinExistence type="inferred from homology"/>
<reference evidence="3" key="1">
    <citation type="journal article" date="2020" name="mSystems">
        <title>Genome- and Community-Level Interaction Insights into Carbon Utilization and Element Cycling Functions of Hydrothermarchaeota in Hydrothermal Sediment.</title>
        <authorList>
            <person name="Zhou Z."/>
            <person name="Liu Y."/>
            <person name="Xu W."/>
            <person name="Pan J."/>
            <person name="Luo Z.H."/>
            <person name="Li M."/>
        </authorList>
    </citation>
    <scope>NUCLEOTIDE SEQUENCE [LARGE SCALE GENOMIC DNA]</scope>
    <source>
        <strain evidence="3">SpSt-477</strain>
    </source>
</reference>
<comment type="caution">
    <text evidence="3">The sequence shown here is derived from an EMBL/GenBank/DDBJ whole genome shotgun (WGS) entry which is preliminary data.</text>
</comment>
<dbReference type="CDD" id="cd02511">
    <property type="entry name" value="Beta4Glucosyltransferase"/>
    <property type="match status" value="1"/>
</dbReference>
<dbReference type="InterPro" id="IPR001173">
    <property type="entry name" value="Glyco_trans_2-like"/>
</dbReference>